<evidence type="ECO:0000256" key="2">
    <source>
        <dbReference type="SAM" id="Phobius"/>
    </source>
</evidence>
<feature type="region of interest" description="Disordered" evidence="1">
    <location>
        <begin position="75"/>
        <end position="95"/>
    </location>
</feature>
<comment type="caution">
    <text evidence="3">The sequence shown here is derived from an EMBL/GenBank/DDBJ whole genome shotgun (WGS) entry which is preliminary data.</text>
</comment>
<protein>
    <submittedName>
        <fullName evidence="3">Uncharacterized protein</fullName>
    </submittedName>
</protein>
<accession>A0A9P5X6V3</accession>
<evidence type="ECO:0000256" key="1">
    <source>
        <dbReference type="SAM" id="MobiDB-lite"/>
    </source>
</evidence>
<gene>
    <name evidence="3" type="ORF">P691DRAFT_762747</name>
</gene>
<name>A0A9P5X6V3_9AGAR</name>
<keyword evidence="2" id="KW-0812">Transmembrane</keyword>
<dbReference type="Proteomes" id="UP000807342">
    <property type="component" value="Unassembled WGS sequence"/>
</dbReference>
<sequence>MATWSIDGGSPNQFIIQGLPNSTSAGDLFDQVYFITPEVQQGSHALTVTFLGSNQTTPLCIGSLFIKNGSFPSTSTQASSTQSPVSSTDTQVPNTQSPQLPLGTILGGVLGGLALLLLVLVGSFLYWRRQLRARTGSTRFSLTPTSPSGDQHPSLNSPNFYSVMSQVNQHRNYSSSKPSMATPTPEQPQSGVHWRKQREAHDNRESQGNFSLLPDHALTAGDERRGGPQPIEHALPCYTRS</sequence>
<keyword evidence="2" id="KW-0472">Membrane</keyword>
<proteinExistence type="predicted"/>
<feature type="compositionally biased region" description="Polar residues" evidence="1">
    <location>
        <begin position="139"/>
        <end position="190"/>
    </location>
</feature>
<reference evidence="3" key="1">
    <citation type="submission" date="2020-11" db="EMBL/GenBank/DDBJ databases">
        <authorList>
            <consortium name="DOE Joint Genome Institute"/>
            <person name="Ahrendt S."/>
            <person name="Riley R."/>
            <person name="Andreopoulos W."/>
            <person name="Labutti K."/>
            <person name="Pangilinan J."/>
            <person name="Ruiz-Duenas F.J."/>
            <person name="Barrasa J.M."/>
            <person name="Sanchez-Garcia M."/>
            <person name="Camarero S."/>
            <person name="Miyauchi S."/>
            <person name="Serrano A."/>
            <person name="Linde D."/>
            <person name="Babiker R."/>
            <person name="Drula E."/>
            <person name="Ayuso-Fernandez I."/>
            <person name="Pacheco R."/>
            <person name="Padilla G."/>
            <person name="Ferreira P."/>
            <person name="Barriuso J."/>
            <person name="Kellner H."/>
            <person name="Castanera R."/>
            <person name="Alfaro M."/>
            <person name="Ramirez L."/>
            <person name="Pisabarro A.G."/>
            <person name="Kuo A."/>
            <person name="Tritt A."/>
            <person name="Lipzen A."/>
            <person name="He G."/>
            <person name="Yan M."/>
            <person name="Ng V."/>
            <person name="Cullen D."/>
            <person name="Martin F."/>
            <person name="Rosso M.-N."/>
            <person name="Henrissat B."/>
            <person name="Hibbett D."/>
            <person name="Martinez A.T."/>
            <person name="Grigoriev I.V."/>
        </authorList>
    </citation>
    <scope>NUCLEOTIDE SEQUENCE</scope>
    <source>
        <strain evidence="3">MF-IS2</strain>
    </source>
</reference>
<evidence type="ECO:0000313" key="3">
    <source>
        <dbReference type="EMBL" id="KAF9445170.1"/>
    </source>
</evidence>
<feature type="transmembrane region" description="Helical" evidence="2">
    <location>
        <begin position="105"/>
        <end position="127"/>
    </location>
</feature>
<keyword evidence="2" id="KW-1133">Transmembrane helix</keyword>
<feature type="compositionally biased region" description="Low complexity" evidence="1">
    <location>
        <begin position="75"/>
        <end position="91"/>
    </location>
</feature>
<organism evidence="3 4">
    <name type="scientific">Macrolepiota fuliginosa MF-IS2</name>
    <dbReference type="NCBI Taxonomy" id="1400762"/>
    <lineage>
        <taxon>Eukaryota</taxon>
        <taxon>Fungi</taxon>
        <taxon>Dikarya</taxon>
        <taxon>Basidiomycota</taxon>
        <taxon>Agaricomycotina</taxon>
        <taxon>Agaricomycetes</taxon>
        <taxon>Agaricomycetidae</taxon>
        <taxon>Agaricales</taxon>
        <taxon>Agaricineae</taxon>
        <taxon>Agaricaceae</taxon>
        <taxon>Macrolepiota</taxon>
    </lineage>
</organism>
<feature type="region of interest" description="Disordered" evidence="1">
    <location>
        <begin position="139"/>
        <end position="241"/>
    </location>
</feature>
<evidence type="ECO:0000313" key="4">
    <source>
        <dbReference type="Proteomes" id="UP000807342"/>
    </source>
</evidence>
<keyword evidence="4" id="KW-1185">Reference proteome</keyword>
<dbReference type="AlphaFoldDB" id="A0A9P5X6V3"/>
<dbReference type="EMBL" id="MU151320">
    <property type="protein sequence ID" value="KAF9445170.1"/>
    <property type="molecule type" value="Genomic_DNA"/>
</dbReference>
<dbReference type="OrthoDB" id="2992707at2759"/>